<gene>
    <name evidence="1" type="ORF">mMyoMyo1_011477</name>
</gene>
<dbReference type="Proteomes" id="UP000527355">
    <property type="component" value="Unassembled WGS sequence"/>
</dbReference>
<sequence>MNLQRPQATWENPSVKIVPAGRLTGEMPRLMPRPTPHPHSPAVALPLFRHPRPGAGTPGSLLGVVATPPLKVNRTMGVADRVACHAGGLGNTQGDGLLLVCWDSPGFRTTSPESRDPLSLVKLDCGSPWNSDPVCFLAPTSPQTRASQSWLHAGITWKNI</sequence>
<dbReference type="AlphaFoldDB" id="A0A7J7Y0W1"/>
<reference evidence="1 2" key="1">
    <citation type="journal article" date="2020" name="Nature">
        <title>Six reference-quality genomes reveal evolution of bat adaptations.</title>
        <authorList>
            <person name="Jebb D."/>
            <person name="Huang Z."/>
            <person name="Pippel M."/>
            <person name="Hughes G.M."/>
            <person name="Lavrichenko K."/>
            <person name="Devanna P."/>
            <person name="Winkler S."/>
            <person name="Jermiin L.S."/>
            <person name="Skirmuntt E.C."/>
            <person name="Katzourakis A."/>
            <person name="Burkitt-Gray L."/>
            <person name="Ray D.A."/>
            <person name="Sullivan K.A.M."/>
            <person name="Roscito J.G."/>
            <person name="Kirilenko B.M."/>
            <person name="Davalos L.M."/>
            <person name="Corthals A.P."/>
            <person name="Power M.L."/>
            <person name="Jones G."/>
            <person name="Ransome R.D."/>
            <person name="Dechmann D.K.N."/>
            <person name="Locatelli A.G."/>
            <person name="Puechmaille S.J."/>
            <person name="Fedrigo O."/>
            <person name="Jarvis E.D."/>
            <person name="Hiller M."/>
            <person name="Vernes S.C."/>
            <person name="Myers E.W."/>
            <person name="Teeling E.C."/>
        </authorList>
    </citation>
    <scope>NUCLEOTIDE SEQUENCE [LARGE SCALE GENOMIC DNA]</scope>
    <source>
        <strain evidence="1">MMyoMyo1</strain>
        <tissue evidence="1">Flight muscle</tissue>
    </source>
</reference>
<organism evidence="1 2">
    <name type="scientific">Myotis myotis</name>
    <name type="common">Greater mouse-eared bat</name>
    <name type="synonym">Vespertilio myotis</name>
    <dbReference type="NCBI Taxonomy" id="51298"/>
    <lineage>
        <taxon>Eukaryota</taxon>
        <taxon>Metazoa</taxon>
        <taxon>Chordata</taxon>
        <taxon>Craniata</taxon>
        <taxon>Vertebrata</taxon>
        <taxon>Euteleostomi</taxon>
        <taxon>Mammalia</taxon>
        <taxon>Eutheria</taxon>
        <taxon>Laurasiatheria</taxon>
        <taxon>Chiroptera</taxon>
        <taxon>Yangochiroptera</taxon>
        <taxon>Vespertilionidae</taxon>
        <taxon>Myotis</taxon>
    </lineage>
</organism>
<evidence type="ECO:0000313" key="1">
    <source>
        <dbReference type="EMBL" id="KAF6355306.1"/>
    </source>
</evidence>
<protein>
    <submittedName>
        <fullName evidence="1">Uncharacterized protein</fullName>
    </submittedName>
</protein>
<accession>A0A7J7Y0W1</accession>
<dbReference type="EMBL" id="JABWUV010000005">
    <property type="protein sequence ID" value="KAF6355306.1"/>
    <property type="molecule type" value="Genomic_DNA"/>
</dbReference>
<evidence type="ECO:0000313" key="2">
    <source>
        <dbReference type="Proteomes" id="UP000527355"/>
    </source>
</evidence>
<comment type="caution">
    <text evidence="1">The sequence shown here is derived from an EMBL/GenBank/DDBJ whole genome shotgun (WGS) entry which is preliminary data.</text>
</comment>
<proteinExistence type="predicted"/>
<keyword evidence="2" id="KW-1185">Reference proteome</keyword>
<name>A0A7J7Y0W1_MYOMY</name>